<dbReference type="GO" id="GO:0004553">
    <property type="term" value="F:hydrolase activity, hydrolyzing O-glycosyl compounds"/>
    <property type="evidence" value="ECO:0007669"/>
    <property type="project" value="InterPro"/>
</dbReference>
<dbReference type="SUPFAM" id="SSF49899">
    <property type="entry name" value="Concanavalin A-like lectins/glucanases"/>
    <property type="match status" value="1"/>
</dbReference>
<dbReference type="SUPFAM" id="SSF49785">
    <property type="entry name" value="Galactose-binding domain-like"/>
    <property type="match status" value="1"/>
</dbReference>
<dbReference type="OrthoDB" id="9761519at2"/>
<gene>
    <name evidence="3" type="ORF">SAMN05192574_105189</name>
</gene>
<dbReference type="Pfam" id="PF13385">
    <property type="entry name" value="Laminin_G_3"/>
    <property type="match status" value="1"/>
</dbReference>
<keyword evidence="2 3" id="KW-0378">Hydrolase</keyword>
<evidence type="ECO:0000256" key="1">
    <source>
        <dbReference type="ARBA" id="ARBA00022729"/>
    </source>
</evidence>
<dbReference type="EMBL" id="FOCL01000005">
    <property type="protein sequence ID" value="SEO06980.1"/>
    <property type="molecule type" value="Genomic_DNA"/>
</dbReference>
<dbReference type="Gene3D" id="2.60.120.200">
    <property type="match status" value="1"/>
</dbReference>
<dbReference type="Proteomes" id="UP000198942">
    <property type="component" value="Unassembled WGS sequence"/>
</dbReference>
<accession>A0A1H8LPD1</accession>
<evidence type="ECO:0000313" key="4">
    <source>
        <dbReference type="Proteomes" id="UP000198942"/>
    </source>
</evidence>
<proteinExistence type="predicted"/>
<dbReference type="STRING" id="551995.SAMN05192574_105189"/>
<dbReference type="InterPro" id="IPR013320">
    <property type="entry name" value="ConA-like_dom_sf"/>
</dbReference>
<reference evidence="4" key="1">
    <citation type="submission" date="2016-10" db="EMBL/GenBank/DDBJ databases">
        <authorList>
            <person name="Varghese N."/>
            <person name="Submissions S."/>
        </authorList>
    </citation>
    <scope>NUCLEOTIDE SEQUENCE [LARGE SCALE GENOMIC DNA]</scope>
    <source>
        <strain evidence="4">Gh-48</strain>
    </source>
</reference>
<name>A0A1H8LPD1_9SPHI</name>
<dbReference type="Pfam" id="PF17132">
    <property type="entry name" value="Glyco_hydro_106"/>
    <property type="match status" value="1"/>
</dbReference>
<dbReference type="PANTHER" id="PTHR43817">
    <property type="entry name" value="GLYCOSYL HYDROLASE"/>
    <property type="match status" value="1"/>
</dbReference>
<dbReference type="Gene3D" id="2.60.120.260">
    <property type="entry name" value="Galactose-binding domain-like"/>
    <property type="match status" value="1"/>
</dbReference>
<evidence type="ECO:0000313" key="3">
    <source>
        <dbReference type="EMBL" id="SEO06980.1"/>
    </source>
</evidence>
<evidence type="ECO:0000256" key="2">
    <source>
        <dbReference type="ARBA" id="ARBA00022801"/>
    </source>
</evidence>
<keyword evidence="1" id="KW-0732">Signal</keyword>
<dbReference type="PANTHER" id="PTHR43817:SF1">
    <property type="entry name" value="HYDROLASE, FAMILY 43, PUTATIVE (AFU_ORTHOLOGUE AFUA_3G01660)-RELATED"/>
    <property type="match status" value="1"/>
</dbReference>
<protein>
    <submittedName>
        <fullName evidence="3">Glycosyl hydrolases family 2, sugar binding domain</fullName>
    </submittedName>
</protein>
<dbReference type="NCBIfam" id="NF045579">
    <property type="entry name" value="rhamnoside_JR"/>
    <property type="match status" value="1"/>
</dbReference>
<dbReference type="RefSeq" id="WP_091212042.1">
    <property type="nucleotide sequence ID" value="NZ_FOCL01000005.1"/>
</dbReference>
<sequence length="1311" mass="147385">MERRQFIKNTFLTSAGLIAVPYINWVLGDTLPDKDMEDLFIKPPANARPWVFYMWMNGNITKNGITLDLEAMKRMGIGGFINFNAAVGIPRGPVDYAHEDWTEAVVHTAAECSRLGIDMFMHNSPGYSGCGGPWISPEMSMQQLVWTETIATAGSQPLQLKLQRPYAKLHYYRDAMVIAYPSLPQEKYVMKDRLKNVWLNGTEIDIDVVTDGDPETKIRLEASQTLVFEFTEIYECSAISVYRKPEVPHDLFDGPRDHPPLLLLESSQDGVSYTTIGHIACCELRAMDTPSALSFDSVSAKFYRLTSPTPTWISEVQLHSGPRLGGWPGKTNHTHGSTGGNTPAITPDMIINPDQVVDISTYMDAQGDLKWQAPIGRWTILRIGHTTTGEENAAHPDAGKGLETDKFNKQALDTHFAKFLDPLLGKLKPHIGKGFKGFTVDSWEAGKQNWTINFPEEFKKLMGYEIVPWMPALTGRIVGSVDDTEGFLWDIRKAHANLLAENFYGYYQQCCHKRGIQFNAEPYGDGVFDSLQAGQYLDTPMAEFWTRYIYGSDVTSKQAASIAHVYGKTVAAAEAYTAMPANSKWVDYPYSLKAEGDYFFTLGINRLVFHTFVHQPYHSAKPGMTMGPFGCHFDRNNTWTDQAYGWIKYIQRCQYILQQGLFVADACYFKGDSPESGVPDTYQFMPEGYVADVIGADALNRFKIKDGRIVLPDGMMYRVCILAKLERLLPDTLNKLKKLVEEGMVLLVSKKPSKAYGRTADKVIQGSIKQLFGNINGAEFKVNKLGKGCVIWTENLLTVFSDLSITADFKYSAENPDAAIHYVHKKTAGGDYYFISNHRRRYEKVTCTFRVTGMQPELWDPETGEFFDLPLFSFTRDQTSIAIELAPAGSAFIIFKKKVVKQGYTSIIKDGKPYLDTQASPALSPENSSVVNDFSISVWVRPDSFAQEGKSMIFHPVSGEQLFGRGHAAIGLGAGQNGVRIYEKQKGKAKVVLFDDEPVQGWTHLMLVYKNGAPNLYINGKLSKANPSSGLTVHAFLRAPVEQDHLSSYFEGNHTALQLFPMVLTEQQVYRIYQQGLPEPERPIAINLKRLNGDRMEALVFNNGTYRIKGKSDVKEFSVRNAKSITLTGPWKLEFPGQAHLADGIELEKLISLRLHPDFDIRHFSGTVIYKKTIMLTSNDLQDSHRILIDLGRVEVVAELWVNGKLIKILWKEPFETDITDTLKKGSNQLQINVTTLWVNRLIGDEYFPEENTYSADNYIEKLPGWFINDQPKPGRRKTFATWKNFDKTSPLVEAGLLGPVKLITAIKKII</sequence>
<keyword evidence="4" id="KW-1185">Reference proteome</keyword>
<dbReference type="GO" id="GO:0005975">
    <property type="term" value="P:carbohydrate metabolic process"/>
    <property type="evidence" value="ECO:0007669"/>
    <property type="project" value="InterPro"/>
</dbReference>
<organism evidence="3 4">
    <name type="scientific">Mucilaginibacter gossypiicola</name>
    <dbReference type="NCBI Taxonomy" id="551995"/>
    <lineage>
        <taxon>Bacteria</taxon>
        <taxon>Pseudomonadati</taxon>
        <taxon>Bacteroidota</taxon>
        <taxon>Sphingobacteriia</taxon>
        <taxon>Sphingobacteriales</taxon>
        <taxon>Sphingobacteriaceae</taxon>
        <taxon>Mucilaginibacter</taxon>
    </lineage>
</organism>
<dbReference type="InterPro" id="IPR008979">
    <property type="entry name" value="Galactose-bd-like_sf"/>
</dbReference>